<keyword evidence="3" id="KW-1185">Reference proteome</keyword>
<dbReference type="InterPro" id="IPR041078">
    <property type="entry name" value="Plavaka"/>
</dbReference>
<dbReference type="Pfam" id="PF18759">
    <property type="entry name" value="Plavaka"/>
    <property type="match status" value="1"/>
</dbReference>
<dbReference type="Proteomes" id="UP000308730">
    <property type="component" value="Unassembled WGS sequence"/>
</dbReference>
<comment type="caution">
    <text evidence="2">The sequence shown here is derived from an EMBL/GenBank/DDBJ whole genome shotgun (WGS) entry which is preliminary data.</text>
</comment>
<dbReference type="AlphaFoldDB" id="A0A4S4LX25"/>
<name>A0A4S4LX25_9APHY</name>
<evidence type="ECO:0000256" key="1">
    <source>
        <dbReference type="SAM" id="MobiDB-lite"/>
    </source>
</evidence>
<proteinExistence type="predicted"/>
<feature type="region of interest" description="Disordered" evidence="1">
    <location>
        <begin position="55"/>
        <end position="109"/>
    </location>
</feature>
<dbReference type="EMBL" id="SGPM01000675">
    <property type="protein sequence ID" value="THH17156.1"/>
    <property type="molecule type" value="Genomic_DNA"/>
</dbReference>
<organism evidence="2 3">
    <name type="scientific">Antrodiella citrinella</name>
    <dbReference type="NCBI Taxonomy" id="2447956"/>
    <lineage>
        <taxon>Eukaryota</taxon>
        <taxon>Fungi</taxon>
        <taxon>Dikarya</taxon>
        <taxon>Basidiomycota</taxon>
        <taxon>Agaricomycotina</taxon>
        <taxon>Agaricomycetes</taxon>
        <taxon>Polyporales</taxon>
        <taxon>Steccherinaceae</taxon>
        <taxon>Antrodiella</taxon>
    </lineage>
</organism>
<evidence type="ECO:0000313" key="2">
    <source>
        <dbReference type="EMBL" id="THH17156.1"/>
    </source>
</evidence>
<sequence length="833" mass="94920">MYRSTVVCEYCQRTFQARGIGSHRAKCRRDLEQAQDDLRFREDIRREGTVSNSSDFWDLRAQQPRADSSSSSANFPLPSRPLSPSGHGVDIDSASASPPDLPAPLPAAPAVADDPNDICLDDIRTEYHPGSGIPTKTQRFEAFRRSEQQRNTSLDGQPWLPFRTQANFEFAEIALDGALNRSQINALVKLFHRCINGQDKFTLNSYDDLRDTWHHASNLLTPFHKEPVVAEYKGEPRTFDMHFRPLWDWALDLLRDPLLAPHFVWDACRLSKFNGDIFERFYDEPWTADNWWKAQSNLPPGAKPLCFILYADKTKLSSFGTEQGYPVIARCANLPVGIHNGRGVGGGRVVGWLPIVKEDEKEKKKPTWINFKRVVWHKSFAKLLDSIKTYSKTGYWFECGDGINRHLFPLVLILSADYEEQCVMALIRGIGGKCPCPICLVPKENLLDITLTYPLRSTETMKGTYEKAHSERLAAEREAILKEKGLRDVENVFWDLSNSDPYDALSWERLHAFHGGLFGRHLWPLLKKRIELQGRSAIAQVDTQMAAVPPWRGLNHFNHIMSVTFNDGQKFEDISKLIIHASYNVFDEDDSADYLLLKCIRAYMELDIYLGLEVHTSSTLAAGRQQQLKFDTFLKEYATVTTPDEDSSDEVEEATTAKTWNFPKAHTHKHGFDDIEAKGVTRNTNAKPNEQMHGPLRRSYDLRSNKKEVAGQILKADHWLFVSAFIRAQLDEIDEQRLEMEEDFKSSNSEQTQYKEDLGQGHFVLGSKQSSLTFQQLEEAHHLDLAFKDFRKKLIAFMNILLPASGIALPTAQGVKFLSNNESTAFSRFILNL</sequence>
<reference evidence="2 3" key="1">
    <citation type="submission" date="2019-02" db="EMBL/GenBank/DDBJ databases">
        <title>Genome sequencing of the rare red list fungi Antrodiella citrinella (Flaviporus citrinellus).</title>
        <authorList>
            <person name="Buettner E."/>
            <person name="Kellner H."/>
        </authorList>
    </citation>
    <scope>NUCLEOTIDE SEQUENCE [LARGE SCALE GENOMIC DNA]</scope>
    <source>
        <strain evidence="2 3">DSM 108506</strain>
    </source>
</reference>
<accession>A0A4S4LX25</accession>
<dbReference type="OrthoDB" id="2795925at2759"/>
<protein>
    <submittedName>
        <fullName evidence="2">Uncharacterized protein</fullName>
    </submittedName>
</protein>
<evidence type="ECO:0000313" key="3">
    <source>
        <dbReference type="Proteomes" id="UP000308730"/>
    </source>
</evidence>
<gene>
    <name evidence="2" type="ORF">EUX98_g9183</name>
</gene>